<comment type="caution">
    <text evidence="2">The sequence shown here is derived from an EMBL/GenBank/DDBJ whole genome shotgun (WGS) entry which is preliminary data.</text>
</comment>
<sequence>MKSFPKDLTQIIEQAKHSVELIDDSNANPAQYHDSNNIELQQRQLAGAQHHLDMIEQSLTNALNAIERHDDLEAEAAIAEALKHVNIDLAKPQVLNKEALNKVLCEPMLAG</sequence>
<protein>
    <submittedName>
        <fullName evidence="2">Uncharacterized protein</fullName>
    </submittedName>
</protein>
<name>A0A178K3P0_9GAMM</name>
<organism evidence="2 3">
    <name type="scientific">Photobacterium jeanii</name>
    <dbReference type="NCBI Taxonomy" id="858640"/>
    <lineage>
        <taxon>Bacteria</taxon>
        <taxon>Pseudomonadati</taxon>
        <taxon>Pseudomonadota</taxon>
        <taxon>Gammaproteobacteria</taxon>
        <taxon>Vibrionales</taxon>
        <taxon>Vibrionaceae</taxon>
        <taxon>Photobacterium</taxon>
    </lineage>
</organism>
<dbReference type="EMBL" id="LVHF01000033">
    <property type="protein sequence ID" value="OAN11565.1"/>
    <property type="molecule type" value="Genomic_DNA"/>
</dbReference>
<dbReference type="RefSeq" id="WP_068336616.1">
    <property type="nucleotide sequence ID" value="NZ_LVHF01000033.1"/>
</dbReference>
<gene>
    <name evidence="2" type="ORF">A3K86_21825</name>
</gene>
<evidence type="ECO:0000256" key="1">
    <source>
        <dbReference type="SAM" id="Coils"/>
    </source>
</evidence>
<evidence type="ECO:0000313" key="2">
    <source>
        <dbReference type="EMBL" id="OAN11565.1"/>
    </source>
</evidence>
<accession>A0A178K3P0</accession>
<keyword evidence="3" id="KW-1185">Reference proteome</keyword>
<feature type="coiled-coil region" evidence="1">
    <location>
        <begin position="55"/>
        <end position="82"/>
    </location>
</feature>
<keyword evidence="1" id="KW-0175">Coiled coil</keyword>
<proteinExistence type="predicted"/>
<dbReference type="AlphaFoldDB" id="A0A178K3P0"/>
<evidence type="ECO:0000313" key="3">
    <source>
        <dbReference type="Proteomes" id="UP000078503"/>
    </source>
</evidence>
<reference evidence="2 3" key="1">
    <citation type="submission" date="2016-03" db="EMBL/GenBank/DDBJ databases">
        <title>Photobacterium proteolyticum sp. nov. a protease producing bacterium isolated from ocean sediments of Laizhou Bay.</title>
        <authorList>
            <person name="Li Y."/>
        </authorList>
    </citation>
    <scope>NUCLEOTIDE SEQUENCE [LARGE SCALE GENOMIC DNA]</scope>
    <source>
        <strain evidence="2 3">R-40508</strain>
    </source>
</reference>
<dbReference type="Proteomes" id="UP000078503">
    <property type="component" value="Unassembled WGS sequence"/>
</dbReference>